<feature type="transmembrane region" description="Helical" evidence="8">
    <location>
        <begin position="360"/>
        <end position="387"/>
    </location>
</feature>
<feature type="transmembrane region" description="Helical" evidence="8">
    <location>
        <begin position="184"/>
        <end position="204"/>
    </location>
</feature>
<evidence type="ECO:0000256" key="7">
    <source>
        <dbReference type="ARBA" id="ARBA00023136"/>
    </source>
</evidence>
<evidence type="ECO:0000313" key="10">
    <source>
        <dbReference type="EMBL" id="SEL85282.1"/>
    </source>
</evidence>
<dbReference type="Proteomes" id="UP000198990">
    <property type="component" value="Unassembled WGS sequence"/>
</dbReference>
<dbReference type="STRING" id="228957.SAMN04488008_10664"/>
<dbReference type="PROSITE" id="PS00216">
    <property type="entry name" value="SUGAR_TRANSPORT_1"/>
    <property type="match status" value="1"/>
</dbReference>
<evidence type="ECO:0000256" key="8">
    <source>
        <dbReference type="SAM" id="Phobius"/>
    </source>
</evidence>
<dbReference type="Pfam" id="PF07690">
    <property type="entry name" value="MFS_1"/>
    <property type="match status" value="1"/>
</dbReference>
<name>A0A1H7TK55_9FLAO</name>
<feature type="transmembrane region" description="Helical" evidence="8">
    <location>
        <begin position="236"/>
        <end position="260"/>
    </location>
</feature>
<feature type="transmembrane region" description="Helical" evidence="8">
    <location>
        <begin position="122"/>
        <end position="144"/>
    </location>
</feature>
<dbReference type="PRINTS" id="PR01035">
    <property type="entry name" value="TCRTETA"/>
</dbReference>
<feature type="transmembrane region" description="Helical" evidence="8">
    <location>
        <begin position="303"/>
        <end position="321"/>
    </location>
</feature>
<evidence type="ECO:0000256" key="3">
    <source>
        <dbReference type="ARBA" id="ARBA00007520"/>
    </source>
</evidence>
<keyword evidence="4" id="KW-0813">Transport</keyword>
<feature type="transmembrane region" description="Helical" evidence="8">
    <location>
        <begin position="64"/>
        <end position="86"/>
    </location>
</feature>
<dbReference type="InterPro" id="IPR005829">
    <property type="entry name" value="Sugar_transporter_CS"/>
</dbReference>
<sequence>MGFYFLWVLDSFFYPTFTLTMKSNKTALLFIFITILVDVIGIGIILPIIPDLIMELTGEGNHMAIIYGMWLTTAFAGMQFLFSPVLGEISDKFGRRPILLLALLGLSVDYMIHAWAPTIAWLFLGRFLAGITGASFTVASAYIADVSTKENKAKNFGLIGAAFGVGFIIGPGIGGFFGEIDIRLPFYIAAGLTFANFLFGYFFVPESLAPENRREINFTKMIPGVSLVALRNYKGLLLLISAFFLANLAGQALPSTWSYYGIERYKWNPSQIGVSLMVVGLLVAIVQGFLVGVLVRKFGKRKIIIYGFMLWTVGMFLFSLASEPWMLYAFLIPYALGGIAGPTVQGVISNQVSEKEQGILQGSITGLVSITAILGQFIFAPVFYYFIRPETSIYFPGAPYALASLFLLAAFILAFTAIKRMAVEPE</sequence>
<reference evidence="11" key="1">
    <citation type="submission" date="2016-10" db="EMBL/GenBank/DDBJ databases">
        <authorList>
            <person name="Varghese N."/>
            <person name="Submissions S."/>
        </authorList>
    </citation>
    <scope>NUCLEOTIDE SEQUENCE [LARGE SCALE GENOMIC DNA]</scope>
    <source>
        <strain evidence="11">DSM 16471</strain>
    </source>
</reference>
<comment type="function">
    <text evidence="1">Resistance to tetracycline by an active tetracycline efflux. This is an energy-dependent process that decreases the accumulation of the antibiotic in whole cells. This protein functions as a metal-tetracycline/H(+) antiporter.</text>
</comment>
<dbReference type="CDD" id="cd17388">
    <property type="entry name" value="MFS_TetA"/>
    <property type="match status" value="1"/>
</dbReference>
<dbReference type="SUPFAM" id="SSF103473">
    <property type="entry name" value="MFS general substrate transporter"/>
    <property type="match status" value="1"/>
</dbReference>
<proteinExistence type="inferred from homology"/>
<feature type="domain" description="Major facilitator superfamily (MFS) profile" evidence="9">
    <location>
        <begin position="27"/>
        <end position="426"/>
    </location>
</feature>
<feature type="transmembrane region" description="Helical" evidence="8">
    <location>
        <begin position="27"/>
        <end position="49"/>
    </location>
</feature>
<feature type="transmembrane region" description="Helical" evidence="8">
    <location>
        <begin position="272"/>
        <end position="296"/>
    </location>
</feature>
<comment type="subcellular location">
    <subcellularLocation>
        <location evidence="2">Membrane</location>
        <topology evidence="2">Multi-pass membrane protein</topology>
    </subcellularLocation>
</comment>
<keyword evidence="5 8" id="KW-0812">Transmembrane</keyword>
<keyword evidence="11" id="KW-1185">Reference proteome</keyword>
<evidence type="ECO:0000256" key="1">
    <source>
        <dbReference type="ARBA" id="ARBA00003279"/>
    </source>
</evidence>
<feature type="transmembrane region" description="Helical" evidence="8">
    <location>
        <begin position="393"/>
        <end position="418"/>
    </location>
</feature>
<evidence type="ECO:0000256" key="2">
    <source>
        <dbReference type="ARBA" id="ARBA00004141"/>
    </source>
</evidence>
<evidence type="ECO:0000259" key="9">
    <source>
        <dbReference type="PROSITE" id="PS50850"/>
    </source>
</evidence>
<dbReference type="Gene3D" id="1.20.1250.20">
    <property type="entry name" value="MFS general substrate transporter like domains"/>
    <property type="match status" value="1"/>
</dbReference>
<dbReference type="InterPro" id="IPR001958">
    <property type="entry name" value="Tet-R_TetA/multi-R_MdtG-like"/>
</dbReference>
<evidence type="ECO:0000313" key="11">
    <source>
        <dbReference type="Proteomes" id="UP000198990"/>
    </source>
</evidence>
<feature type="transmembrane region" description="Helical" evidence="8">
    <location>
        <begin position="327"/>
        <end position="348"/>
    </location>
</feature>
<keyword evidence="7 8" id="KW-0472">Membrane</keyword>
<dbReference type="AlphaFoldDB" id="A0A1H7TK55"/>
<gene>
    <name evidence="10" type="ORF">SAMN04488008_10664</name>
</gene>
<protein>
    <submittedName>
        <fullName evidence="10">MFS transporter, DHA1 family, tetracycline resistance protein</fullName>
    </submittedName>
</protein>
<dbReference type="PROSITE" id="PS50850">
    <property type="entry name" value="MFS"/>
    <property type="match status" value="1"/>
</dbReference>
<dbReference type="InterPro" id="IPR020846">
    <property type="entry name" value="MFS_dom"/>
</dbReference>
<dbReference type="PANTHER" id="PTHR23504">
    <property type="entry name" value="MAJOR FACILITATOR SUPERFAMILY DOMAIN-CONTAINING PROTEIN 10"/>
    <property type="match status" value="1"/>
</dbReference>
<evidence type="ECO:0000256" key="4">
    <source>
        <dbReference type="ARBA" id="ARBA00022448"/>
    </source>
</evidence>
<dbReference type="InterPro" id="IPR036259">
    <property type="entry name" value="MFS_trans_sf"/>
</dbReference>
<dbReference type="PANTHER" id="PTHR23504:SF15">
    <property type="entry name" value="MAJOR FACILITATOR SUPERFAMILY (MFS) PROFILE DOMAIN-CONTAINING PROTEIN"/>
    <property type="match status" value="1"/>
</dbReference>
<evidence type="ECO:0000256" key="6">
    <source>
        <dbReference type="ARBA" id="ARBA00022989"/>
    </source>
</evidence>
<evidence type="ECO:0000256" key="5">
    <source>
        <dbReference type="ARBA" id="ARBA00022692"/>
    </source>
</evidence>
<comment type="similarity">
    <text evidence="3">Belongs to the major facilitator superfamily. TCR/Tet family.</text>
</comment>
<dbReference type="InterPro" id="IPR011701">
    <property type="entry name" value="MFS"/>
</dbReference>
<feature type="transmembrane region" description="Helical" evidence="8">
    <location>
        <begin position="98"/>
        <end position="116"/>
    </location>
</feature>
<dbReference type="EMBL" id="FNZN01000006">
    <property type="protein sequence ID" value="SEL85282.1"/>
    <property type="molecule type" value="Genomic_DNA"/>
</dbReference>
<dbReference type="GO" id="GO:0022857">
    <property type="term" value="F:transmembrane transporter activity"/>
    <property type="evidence" value="ECO:0007669"/>
    <property type="project" value="InterPro"/>
</dbReference>
<feature type="transmembrane region" description="Helical" evidence="8">
    <location>
        <begin position="156"/>
        <end position="178"/>
    </location>
</feature>
<accession>A0A1H7TK55</accession>
<keyword evidence="6 8" id="KW-1133">Transmembrane helix</keyword>
<dbReference type="GO" id="GO:0016020">
    <property type="term" value="C:membrane"/>
    <property type="evidence" value="ECO:0007669"/>
    <property type="project" value="UniProtKB-SubCell"/>
</dbReference>
<organism evidence="10 11">
    <name type="scientific">Maribacter orientalis</name>
    <dbReference type="NCBI Taxonomy" id="228957"/>
    <lineage>
        <taxon>Bacteria</taxon>
        <taxon>Pseudomonadati</taxon>
        <taxon>Bacteroidota</taxon>
        <taxon>Flavobacteriia</taxon>
        <taxon>Flavobacteriales</taxon>
        <taxon>Flavobacteriaceae</taxon>
        <taxon>Maribacter</taxon>
    </lineage>
</organism>